<protein>
    <submittedName>
        <fullName evidence="2">Uncharacterized protein</fullName>
    </submittedName>
</protein>
<feature type="compositionally biased region" description="Polar residues" evidence="1">
    <location>
        <begin position="59"/>
        <end position="77"/>
    </location>
</feature>
<reference evidence="2" key="1">
    <citation type="journal article" date="2023" name="G3 (Bethesda)">
        <title>Whole genome assembly and annotation of the endangered Caribbean coral Acropora cervicornis.</title>
        <authorList>
            <person name="Selwyn J.D."/>
            <person name="Vollmer S.V."/>
        </authorList>
    </citation>
    <scope>NUCLEOTIDE SEQUENCE</scope>
    <source>
        <strain evidence="2">K2</strain>
    </source>
</reference>
<reference evidence="2" key="2">
    <citation type="journal article" date="2023" name="Science">
        <title>Genomic signatures of disease resistance in endangered staghorn corals.</title>
        <authorList>
            <person name="Vollmer S.V."/>
            <person name="Selwyn J.D."/>
            <person name="Despard B.A."/>
            <person name="Roesel C.L."/>
        </authorList>
    </citation>
    <scope>NUCLEOTIDE SEQUENCE</scope>
    <source>
        <strain evidence="2">K2</strain>
    </source>
</reference>
<dbReference type="AlphaFoldDB" id="A0AAD9Q586"/>
<dbReference type="Proteomes" id="UP001249851">
    <property type="component" value="Unassembled WGS sequence"/>
</dbReference>
<evidence type="ECO:0000256" key="1">
    <source>
        <dbReference type="SAM" id="MobiDB-lite"/>
    </source>
</evidence>
<comment type="caution">
    <text evidence="2">The sequence shown here is derived from an EMBL/GenBank/DDBJ whole genome shotgun (WGS) entry which is preliminary data.</text>
</comment>
<accession>A0AAD9Q586</accession>
<gene>
    <name evidence="2" type="ORF">P5673_023582</name>
</gene>
<name>A0AAD9Q586_ACRCE</name>
<organism evidence="2 3">
    <name type="scientific">Acropora cervicornis</name>
    <name type="common">Staghorn coral</name>
    <dbReference type="NCBI Taxonomy" id="6130"/>
    <lineage>
        <taxon>Eukaryota</taxon>
        <taxon>Metazoa</taxon>
        <taxon>Cnidaria</taxon>
        <taxon>Anthozoa</taxon>
        <taxon>Hexacorallia</taxon>
        <taxon>Scleractinia</taxon>
        <taxon>Astrocoeniina</taxon>
        <taxon>Acroporidae</taxon>
        <taxon>Acropora</taxon>
    </lineage>
</organism>
<sequence>MKSPREGKRMLPAKMPGRKELGVKIPQGVQSGIKLNQKGERELGSSLVRVKAWVHQFTANSRRPATQRPNQSKTEGQTYAVRA</sequence>
<keyword evidence="3" id="KW-1185">Reference proteome</keyword>
<dbReference type="EMBL" id="JARQWQ010000066">
    <property type="protein sequence ID" value="KAK2554906.1"/>
    <property type="molecule type" value="Genomic_DNA"/>
</dbReference>
<feature type="region of interest" description="Disordered" evidence="1">
    <location>
        <begin position="1"/>
        <end position="21"/>
    </location>
</feature>
<evidence type="ECO:0000313" key="2">
    <source>
        <dbReference type="EMBL" id="KAK2554906.1"/>
    </source>
</evidence>
<evidence type="ECO:0000313" key="3">
    <source>
        <dbReference type="Proteomes" id="UP001249851"/>
    </source>
</evidence>
<feature type="region of interest" description="Disordered" evidence="1">
    <location>
        <begin position="59"/>
        <end position="83"/>
    </location>
</feature>
<proteinExistence type="predicted"/>